<keyword evidence="2" id="KW-1185">Reference proteome</keyword>
<dbReference type="InterPro" id="IPR000073">
    <property type="entry name" value="AB_hydrolase_1"/>
</dbReference>
<gene>
    <name evidence="1" type="primary">tap</name>
    <name evidence="1" type="ORF">MgSA37_01885</name>
</gene>
<dbReference type="PANTHER" id="PTHR43798">
    <property type="entry name" value="MONOACYLGLYCEROL LIPASE"/>
    <property type="match status" value="1"/>
</dbReference>
<reference evidence="1 2" key="1">
    <citation type="submission" date="2015-12" db="EMBL/GenBank/DDBJ databases">
        <title>Genome sequence of Mucilaginibacter gotjawali.</title>
        <authorList>
            <person name="Lee J.S."/>
            <person name="Lee K.C."/>
            <person name="Kim K.K."/>
            <person name="Lee B.W."/>
        </authorList>
    </citation>
    <scope>NUCLEOTIDE SEQUENCE [LARGE SCALE GENOMIC DNA]</scope>
    <source>
        <strain evidence="1 2">SA3-7</strain>
    </source>
</reference>
<dbReference type="InterPro" id="IPR029058">
    <property type="entry name" value="AB_hydrolase_fold"/>
</dbReference>
<dbReference type="Proteomes" id="UP000218263">
    <property type="component" value="Chromosome"/>
</dbReference>
<accession>A0A0X8X0S6</accession>
<dbReference type="InterPro" id="IPR050266">
    <property type="entry name" value="AB_hydrolase_sf"/>
</dbReference>
<dbReference type="EMBL" id="AP017313">
    <property type="protein sequence ID" value="BAU53715.1"/>
    <property type="molecule type" value="Genomic_DNA"/>
</dbReference>
<evidence type="ECO:0000313" key="1">
    <source>
        <dbReference type="EMBL" id="BAU53715.1"/>
    </source>
</evidence>
<dbReference type="SUPFAM" id="SSF53474">
    <property type="entry name" value="alpha/beta-Hydrolases"/>
    <property type="match status" value="1"/>
</dbReference>
<keyword evidence="1" id="KW-0031">Aminopeptidase</keyword>
<dbReference type="PANTHER" id="PTHR43798:SF27">
    <property type="entry name" value="HYDROLASE ALPHA_BETA HYDROLASE FOLD FAMILY"/>
    <property type="match status" value="1"/>
</dbReference>
<dbReference type="KEGG" id="mgot:MgSA37_01885"/>
<dbReference type="AlphaFoldDB" id="A0A0X8X0S6"/>
<organism evidence="1 2">
    <name type="scientific">Mucilaginibacter gotjawali</name>
    <dbReference type="NCBI Taxonomy" id="1550579"/>
    <lineage>
        <taxon>Bacteria</taxon>
        <taxon>Pseudomonadati</taxon>
        <taxon>Bacteroidota</taxon>
        <taxon>Sphingobacteriia</taxon>
        <taxon>Sphingobacteriales</taxon>
        <taxon>Sphingobacteriaceae</taxon>
        <taxon>Mucilaginibacter</taxon>
    </lineage>
</organism>
<keyword evidence="1" id="KW-0645">Protease</keyword>
<dbReference type="RefSeq" id="WP_096351388.1">
    <property type="nucleotide sequence ID" value="NZ_AP017313.1"/>
</dbReference>
<keyword evidence="1" id="KW-0378">Hydrolase</keyword>
<evidence type="ECO:0000313" key="2">
    <source>
        <dbReference type="Proteomes" id="UP000218263"/>
    </source>
</evidence>
<dbReference type="Pfam" id="PF00561">
    <property type="entry name" value="Abhydrolase_1"/>
    <property type="match status" value="1"/>
</dbReference>
<dbReference type="GO" id="GO:0004177">
    <property type="term" value="F:aminopeptidase activity"/>
    <property type="evidence" value="ECO:0007669"/>
    <property type="project" value="UniProtKB-KW"/>
</dbReference>
<name>A0A0X8X0S6_9SPHI</name>
<dbReference type="Gene3D" id="3.40.50.1820">
    <property type="entry name" value="alpha/beta hydrolase"/>
    <property type="match status" value="1"/>
</dbReference>
<dbReference type="EC" id="3.4.14.-" evidence="1"/>
<proteinExistence type="predicted"/>
<dbReference type="OrthoDB" id="613638at2"/>
<sequence length="469" mass="53012">MKYVYITSLLLSITISSFAQNKGYTPKTEPCACAFKADTAYHTQCAYLIVPENRSKPQGRKIKLPFIIVESKNPDKKKDPVLFSAGGPGLSTLHYAKSITRRSLLKNRDYIAFEQRGTDYAIPNLNIADIGAAAQKGYREHLSTDSMALDAIKKGREKLVKQGIDLSAYNTDESAADIEDLRIALKIDSLNLMGISYSGGLMMTVLNRYPKHIRSLILDSPLPEFVNIDEEELTNFNEVIDQVISPDLKERFHRYFTAMDGKKFTIDYLEKGKMATERLYYGRSELLAILHSYAEDYDKIKEIPKFLEDVISGHQEPYIKTYFDDVFSGNGGASGMRFSVYCSDKLAYASPAIIKQQDEIQPWLAGFHVNDVYLSISKVWQVKPIKASTKKPFYSNIPALLGAGGMDDSCRPIYNDLIHHYMPNSQRILFSQRQHGPLLNSRDGDEFIGHFLDHPFGKLSSDNKEIVVY</sequence>
<protein>
    <submittedName>
        <fullName evidence="1">Tripeptidyl aminopeptidase</fullName>
        <ecNumber evidence="1">3.4.14.-</ecNumber>
    </submittedName>
</protein>
<dbReference type="GO" id="GO:0016020">
    <property type="term" value="C:membrane"/>
    <property type="evidence" value="ECO:0007669"/>
    <property type="project" value="TreeGrafter"/>
</dbReference>